<evidence type="ECO:0000313" key="4">
    <source>
        <dbReference type="EMBL" id="RAP73171.1"/>
    </source>
</evidence>
<keyword evidence="5" id="KW-1185">Reference proteome</keyword>
<sequence length="148" mass="16813">MSIVVRNAEFSDVNGLAALMHNYIVDFYGKAWPGDRTVRQLIHTLLEKQEGIQFVALQDGELVGFATLYFTYSTMKAERITVMNDLFVMEAYKDTVAESQLFLACQRYTHDLGFARMSWITAKDNAKAQVFFDKMGGVQGDWVNYSIG</sequence>
<dbReference type="SUPFAM" id="SSF55729">
    <property type="entry name" value="Acyl-CoA N-acyltransferases (Nat)"/>
    <property type="match status" value="1"/>
</dbReference>
<evidence type="ECO:0000256" key="2">
    <source>
        <dbReference type="ARBA" id="ARBA00023315"/>
    </source>
</evidence>
<keyword evidence="2" id="KW-0012">Acyltransferase</keyword>
<proteinExistence type="predicted"/>
<name>A0A328TVM3_9BACL</name>
<dbReference type="EMBL" id="QLUW01000010">
    <property type="protein sequence ID" value="RAP73171.1"/>
    <property type="molecule type" value="Genomic_DNA"/>
</dbReference>
<dbReference type="AlphaFoldDB" id="A0A328TVM3"/>
<evidence type="ECO:0000259" key="3">
    <source>
        <dbReference type="PROSITE" id="PS51186"/>
    </source>
</evidence>
<protein>
    <submittedName>
        <fullName evidence="4">GNAT family N-acetyltransferase</fullName>
    </submittedName>
</protein>
<dbReference type="GO" id="GO:0008080">
    <property type="term" value="F:N-acetyltransferase activity"/>
    <property type="evidence" value="ECO:0007669"/>
    <property type="project" value="UniProtKB-ARBA"/>
</dbReference>
<accession>A0A328TVM3</accession>
<organism evidence="4 5">
    <name type="scientific">Paenibacillus montanisoli</name>
    <dbReference type="NCBI Taxonomy" id="2081970"/>
    <lineage>
        <taxon>Bacteria</taxon>
        <taxon>Bacillati</taxon>
        <taxon>Bacillota</taxon>
        <taxon>Bacilli</taxon>
        <taxon>Bacillales</taxon>
        <taxon>Paenibacillaceae</taxon>
        <taxon>Paenibacillus</taxon>
    </lineage>
</organism>
<dbReference type="InterPro" id="IPR000182">
    <property type="entry name" value="GNAT_dom"/>
</dbReference>
<dbReference type="Gene3D" id="3.40.630.30">
    <property type="match status" value="1"/>
</dbReference>
<dbReference type="InterPro" id="IPR051016">
    <property type="entry name" value="Diverse_Substrate_AcTransf"/>
</dbReference>
<feature type="domain" description="N-acetyltransferase" evidence="3">
    <location>
        <begin position="3"/>
        <end position="148"/>
    </location>
</feature>
<dbReference type="PANTHER" id="PTHR10545:SF29">
    <property type="entry name" value="GH14572P-RELATED"/>
    <property type="match status" value="1"/>
</dbReference>
<dbReference type="InterPro" id="IPR016181">
    <property type="entry name" value="Acyl_CoA_acyltransferase"/>
</dbReference>
<dbReference type="RefSeq" id="WP_112885799.1">
    <property type="nucleotide sequence ID" value="NZ_QLUW01000010.1"/>
</dbReference>
<gene>
    <name evidence="4" type="ORF">DL346_28575</name>
</gene>
<comment type="caution">
    <text evidence="4">The sequence shown here is derived from an EMBL/GenBank/DDBJ whole genome shotgun (WGS) entry which is preliminary data.</text>
</comment>
<evidence type="ECO:0000313" key="5">
    <source>
        <dbReference type="Proteomes" id="UP000249260"/>
    </source>
</evidence>
<dbReference type="PANTHER" id="PTHR10545">
    <property type="entry name" value="DIAMINE N-ACETYLTRANSFERASE"/>
    <property type="match status" value="1"/>
</dbReference>
<keyword evidence="1 4" id="KW-0808">Transferase</keyword>
<reference evidence="4 5" key="1">
    <citation type="submission" date="2018-06" db="EMBL/GenBank/DDBJ databases">
        <title>Paenibacillus montanisoli sp. nov., isolated from mountain area soil.</title>
        <authorList>
            <person name="Wu M."/>
        </authorList>
    </citation>
    <scope>NUCLEOTIDE SEQUENCE [LARGE SCALE GENOMIC DNA]</scope>
    <source>
        <strain evidence="4 5">RA17</strain>
    </source>
</reference>
<dbReference type="Pfam" id="PF00583">
    <property type="entry name" value="Acetyltransf_1"/>
    <property type="match status" value="1"/>
</dbReference>
<dbReference type="PROSITE" id="PS51186">
    <property type="entry name" value="GNAT"/>
    <property type="match status" value="1"/>
</dbReference>
<dbReference type="OrthoDB" id="9792929at2"/>
<dbReference type="Proteomes" id="UP000249260">
    <property type="component" value="Unassembled WGS sequence"/>
</dbReference>
<evidence type="ECO:0000256" key="1">
    <source>
        <dbReference type="ARBA" id="ARBA00022679"/>
    </source>
</evidence>